<keyword evidence="5" id="KW-0812">Transmembrane</keyword>
<proteinExistence type="inferred from homology"/>
<feature type="compositionally biased region" description="Acidic residues" evidence="4">
    <location>
        <begin position="9"/>
        <end position="19"/>
    </location>
</feature>
<keyword evidence="5" id="KW-0472">Membrane</keyword>
<protein>
    <recommendedName>
        <fullName evidence="8">Oxidase ustYa</fullName>
    </recommendedName>
</protein>
<evidence type="ECO:0008006" key="8">
    <source>
        <dbReference type="Google" id="ProtNLM"/>
    </source>
</evidence>
<dbReference type="InterPro" id="IPR021765">
    <property type="entry name" value="UstYa-like"/>
</dbReference>
<dbReference type="Proteomes" id="UP000310108">
    <property type="component" value="Unassembled WGS sequence"/>
</dbReference>
<keyword evidence="5" id="KW-1133">Transmembrane helix</keyword>
<comment type="pathway">
    <text evidence="1">Mycotoxin biosynthesis.</text>
</comment>
<comment type="similarity">
    <text evidence="3">Belongs to the ustYa family.</text>
</comment>
<gene>
    <name evidence="6" type="ORF">CTA1_10993</name>
</gene>
<dbReference type="PANTHER" id="PTHR33365">
    <property type="entry name" value="YALI0B05434P"/>
    <property type="match status" value="1"/>
</dbReference>
<sequence length="281" mass="31948">MGLQRQPDDEGDEYVDSSQEDARLIQSESQPPSPASRRPGSLRKLGPMFLLSLSNLVSLSALVLLLVTRDDISGSRRPCAVVPDRHAHWVVPEIPVTKILEASDEFTRPPDEDELKAWGHLMPLGRGLIMVNSTGLPEMPGLNMSSPRGTSGWTSIAHQLHCLYSTKHAFYDLYYNRTGDKTRPLFEVGWQLEHLNHCWDYVRQTIMCNPDLTIEWRGEHEGTGWGYQRQCKDWGTVYDWLEKHRITNDRGILALGYERKPLDTSVVPGIWSSKDLENIDV</sequence>
<evidence type="ECO:0000256" key="3">
    <source>
        <dbReference type="ARBA" id="ARBA00035112"/>
    </source>
</evidence>
<comment type="caution">
    <text evidence="6">The sequence shown here is derived from an EMBL/GenBank/DDBJ whole genome shotgun (WGS) entry which is preliminary data.</text>
</comment>
<evidence type="ECO:0000256" key="1">
    <source>
        <dbReference type="ARBA" id="ARBA00004685"/>
    </source>
</evidence>
<organism evidence="6 7">
    <name type="scientific">Colletotrichum tanaceti</name>
    <dbReference type="NCBI Taxonomy" id="1306861"/>
    <lineage>
        <taxon>Eukaryota</taxon>
        <taxon>Fungi</taxon>
        <taxon>Dikarya</taxon>
        <taxon>Ascomycota</taxon>
        <taxon>Pezizomycotina</taxon>
        <taxon>Sordariomycetes</taxon>
        <taxon>Hypocreomycetidae</taxon>
        <taxon>Glomerellales</taxon>
        <taxon>Glomerellaceae</taxon>
        <taxon>Colletotrichum</taxon>
        <taxon>Colletotrichum destructivum species complex</taxon>
    </lineage>
</organism>
<evidence type="ECO:0000313" key="7">
    <source>
        <dbReference type="Proteomes" id="UP000310108"/>
    </source>
</evidence>
<dbReference type="Pfam" id="PF11807">
    <property type="entry name" value="UstYa"/>
    <property type="match status" value="1"/>
</dbReference>
<reference evidence="6 7" key="1">
    <citation type="journal article" date="2019" name="PLoS ONE">
        <title>Comparative genome analysis indicates high evolutionary potential of pathogenicity genes in Colletotrichum tanaceti.</title>
        <authorList>
            <person name="Lelwala R.V."/>
            <person name="Korhonen P.K."/>
            <person name="Young N.D."/>
            <person name="Scott J.B."/>
            <person name="Ades P.A."/>
            <person name="Gasser R.B."/>
            <person name="Taylor P.W.J."/>
        </authorList>
    </citation>
    <scope>NUCLEOTIDE SEQUENCE [LARGE SCALE GENOMIC DNA]</scope>
    <source>
        <strain evidence="6">BRIP57314</strain>
    </source>
</reference>
<name>A0A4U6X9G7_9PEZI</name>
<evidence type="ECO:0000256" key="4">
    <source>
        <dbReference type="SAM" id="MobiDB-lite"/>
    </source>
</evidence>
<feature type="transmembrane region" description="Helical" evidence="5">
    <location>
        <begin position="48"/>
        <end position="67"/>
    </location>
</feature>
<dbReference type="AlphaFoldDB" id="A0A4U6X9G7"/>
<keyword evidence="7" id="KW-1185">Reference proteome</keyword>
<dbReference type="GO" id="GO:0016491">
    <property type="term" value="F:oxidoreductase activity"/>
    <property type="evidence" value="ECO:0007669"/>
    <property type="project" value="UniProtKB-KW"/>
</dbReference>
<evidence type="ECO:0000256" key="5">
    <source>
        <dbReference type="SAM" id="Phobius"/>
    </source>
</evidence>
<dbReference type="STRING" id="1306861.A0A4U6X9G7"/>
<evidence type="ECO:0000256" key="2">
    <source>
        <dbReference type="ARBA" id="ARBA00023002"/>
    </source>
</evidence>
<dbReference type="EMBL" id="PJEX01000250">
    <property type="protein sequence ID" value="TKW52260.1"/>
    <property type="molecule type" value="Genomic_DNA"/>
</dbReference>
<feature type="region of interest" description="Disordered" evidence="4">
    <location>
        <begin position="1"/>
        <end position="41"/>
    </location>
</feature>
<keyword evidence="2" id="KW-0560">Oxidoreductase</keyword>
<evidence type="ECO:0000313" key="6">
    <source>
        <dbReference type="EMBL" id="TKW52260.1"/>
    </source>
</evidence>
<accession>A0A4U6X9G7</accession>
<dbReference type="PANTHER" id="PTHR33365:SF11">
    <property type="entry name" value="TAT PATHWAY SIGNAL SEQUENCE"/>
    <property type="match status" value="1"/>
</dbReference>
<dbReference type="GO" id="GO:0043386">
    <property type="term" value="P:mycotoxin biosynthetic process"/>
    <property type="evidence" value="ECO:0007669"/>
    <property type="project" value="InterPro"/>
</dbReference>